<accession>A0AAU8XV20</accession>
<reference evidence="2" key="1">
    <citation type="submission" date="2016-05" db="EMBL/GenBank/DDBJ databases">
        <title>Genome sequence of Lactobacillus helveticus FAM8105.</title>
        <authorList>
            <person name="Ahrens C."/>
            <person name="Schmid M."/>
        </authorList>
    </citation>
    <scope>NUCLEOTIDE SEQUENCE [LARGE SCALE GENOMIC DNA]</scope>
    <source>
        <strain evidence="2">FAM8105</strain>
    </source>
</reference>
<evidence type="ECO:0000313" key="2">
    <source>
        <dbReference type="Proteomes" id="UP000234562"/>
    </source>
</evidence>
<evidence type="ECO:0008006" key="3">
    <source>
        <dbReference type="Google" id="ProtNLM"/>
    </source>
</evidence>
<organism evidence="1 2">
    <name type="scientific">Lactobacillus helveticus</name>
    <name type="common">Lactobacillus suntoryeus</name>
    <dbReference type="NCBI Taxonomy" id="1587"/>
    <lineage>
        <taxon>Bacteria</taxon>
        <taxon>Bacillati</taxon>
        <taxon>Bacillota</taxon>
        <taxon>Bacilli</taxon>
        <taxon>Lactobacillales</taxon>
        <taxon>Lactobacillaceae</taxon>
        <taxon>Lactobacillus</taxon>
    </lineage>
</organism>
<sequence length="70" mass="8458">MKPAEIEIRDLKKESAEVLNKLMNLDDFLQDHEGGLKYEQKRLLRVQRTILRSYYEVIEQRIYAFKAEKD</sequence>
<protein>
    <recommendedName>
        <fullName evidence="3">50S ribosomal protein L29</fullName>
    </recommendedName>
</protein>
<dbReference type="Pfam" id="PF21825">
    <property type="entry name" value="crAss001_48"/>
    <property type="match status" value="1"/>
</dbReference>
<proteinExistence type="predicted"/>
<dbReference type="Proteomes" id="UP000234562">
    <property type="component" value="Chromosome"/>
</dbReference>
<dbReference type="InterPro" id="IPR054052">
    <property type="entry name" value="Y16Q-like"/>
</dbReference>
<gene>
    <name evidence="1" type="ORF">Lh8105_07530</name>
</gene>
<name>A0AAU8XV20_LACHE</name>
<dbReference type="RefSeq" id="WP_101853926.1">
    <property type="nucleotide sequence ID" value="NZ_CP015496.1"/>
</dbReference>
<evidence type="ECO:0000313" key="1">
    <source>
        <dbReference type="EMBL" id="AUI74628.1"/>
    </source>
</evidence>
<dbReference type="EMBL" id="CP015496">
    <property type="protein sequence ID" value="AUI74628.1"/>
    <property type="molecule type" value="Genomic_DNA"/>
</dbReference>
<dbReference type="AlphaFoldDB" id="A0AAU8XV20"/>